<accession>A0A1E1MBZ9</accession>
<dbReference type="EMBL" id="FJVC01000255">
    <property type="protein sequence ID" value="CZT46578.1"/>
    <property type="molecule type" value="Genomic_DNA"/>
</dbReference>
<evidence type="ECO:0000313" key="2">
    <source>
        <dbReference type="Proteomes" id="UP000177625"/>
    </source>
</evidence>
<sequence>MTAPPNTRLRISMALDFPMDIDPGKLFFGSARSLAVLLSHLVQILIDAEFEKLRAVHWFYESESSQAS</sequence>
<gene>
    <name evidence="1" type="ORF">RSE6_07025</name>
</gene>
<organism evidence="1 2">
    <name type="scientific">Rhynchosporium secalis</name>
    <name type="common">Barley scald fungus</name>
    <dbReference type="NCBI Taxonomy" id="38038"/>
    <lineage>
        <taxon>Eukaryota</taxon>
        <taxon>Fungi</taxon>
        <taxon>Dikarya</taxon>
        <taxon>Ascomycota</taxon>
        <taxon>Pezizomycotina</taxon>
        <taxon>Leotiomycetes</taxon>
        <taxon>Helotiales</taxon>
        <taxon>Ploettnerulaceae</taxon>
        <taxon>Rhynchosporium</taxon>
    </lineage>
</organism>
<dbReference type="AlphaFoldDB" id="A0A1E1MBZ9"/>
<name>A0A1E1MBZ9_RHYSE</name>
<proteinExistence type="predicted"/>
<evidence type="ECO:0000313" key="1">
    <source>
        <dbReference type="EMBL" id="CZT46578.1"/>
    </source>
</evidence>
<protein>
    <submittedName>
        <fullName evidence="1">Uncharacterized protein</fullName>
    </submittedName>
</protein>
<dbReference type="Proteomes" id="UP000177625">
    <property type="component" value="Unassembled WGS sequence"/>
</dbReference>
<keyword evidence="2" id="KW-1185">Reference proteome</keyword>
<reference evidence="2" key="1">
    <citation type="submission" date="2016-03" db="EMBL/GenBank/DDBJ databases">
        <authorList>
            <person name="Guldener U."/>
        </authorList>
    </citation>
    <scope>NUCLEOTIDE SEQUENCE [LARGE SCALE GENOMIC DNA]</scope>
</reference>